<dbReference type="EMBL" id="BLKS01000004">
    <property type="protein sequence ID" value="GFG55806.1"/>
    <property type="molecule type" value="Genomic_DNA"/>
</dbReference>
<evidence type="ECO:0000313" key="1">
    <source>
        <dbReference type="EMBL" id="GFG55806.1"/>
    </source>
</evidence>
<protein>
    <submittedName>
        <fullName evidence="1">Uncharacterized protein</fullName>
    </submittedName>
</protein>
<comment type="caution">
    <text evidence="1">The sequence shown here is derived from an EMBL/GenBank/DDBJ whole genome shotgun (WGS) entry which is preliminary data.</text>
</comment>
<sequence length="124" mass="12881">MIDPTWRRLHEIGPERALARPILTAPSTVEPLTCEAPGCNPGLLRGGECGNHRSCTRRLLAGTTAVVAQSANPGEALDGLIDFHLDFALGESGARLMAQATFGLLNSTPHSVKPGAVTTAGRAG</sequence>
<reference evidence="1 2" key="1">
    <citation type="journal article" date="2019" name="Emerg. Microbes Infect.">
        <title>Comprehensive subspecies identification of 175 nontuberculous mycobacteria species based on 7547 genomic profiles.</title>
        <authorList>
            <person name="Matsumoto Y."/>
            <person name="Kinjo T."/>
            <person name="Motooka D."/>
            <person name="Nabeya D."/>
            <person name="Jung N."/>
            <person name="Uechi K."/>
            <person name="Horii T."/>
            <person name="Iida T."/>
            <person name="Fujita J."/>
            <person name="Nakamura S."/>
        </authorList>
    </citation>
    <scope>NUCLEOTIDE SEQUENCE [LARGE SCALE GENOMIC DNA]</scope>
    <source>
        <strain evidence="1 2">JCM 6377</strain>
    </source>
</reference>
<name>A0A7I9WEZ1_MYCAG</name>
<organism evidence="1 2">
    <name type="scientific">Mycolicibacterium agri</name>
    <name type="common">Mycobacterium agri</name>
    <dbReference type="NCBI Taxonomy" id="36811"/>
    <lineage>
        <taxon>Bacteria</taxon>
        <taxon>Bacillati</taxon>
        <taxon>Actinomycetota</taxon>
        <taxon>Actinomycetes</taxon>
        <taxon>Mycobacteriales</taxon>
        <taxon>Mycobacteriaceae</taxon>
        <taxon>Mycolicibacterium</taxon>
    </lineage>
</organism>
<accession>A0A7I9WEZ1</accession>
<proteinExistence type="predicted"/>
<dbReference type="AlphaFoldDB" id="A0A7I9WEZ1"/>
<evidence type="ECO:0000313" key="2">
    <source>
        <dbReference type="Proteomes" id="UP000465302"/>
    </source>
</evidence>
<dbReference type="RefSeq" id="WP_272938840.1">
    <property type="nucleotide sequence ID" value="NZ_BLKS01000004.1"/>
</dbReference>
<dbReference type="Gene3D" id="1.10.357.10">
    <property type="entry name" value="Tetracycline Repressor, domain 2"/>
    <property type="match status" value="1"/>
</dbReference>
<dbReference type="Proteomes" id="UP000465302">
    <property type="component" value="Unassembled WGS sequence"/>
</dbReference>
<gene>
    <name evidence="1" type="ORF">MAGR_72470</name>
</gene>